<evidence type="ECO:0000313" key="3">
    <source>
        <dbReference type="EMBL" id="TFW16104.1"/>
    </source>
</evidence>
<feature type="chain" id="PRO_5021385471" evidence="1">
    <location>
        <begin position="50"/>
        <end position="203"/>
    </location>
</feature>
<keyword evidence="1" id="KW-0732">Signal</keyword>
<proteinExistence type="predicted"/>
<dbReference type="InterPro" id="IPR013424">
    <property type="entry name" value="Ice-binding_C"/>
</dbReference>
<evidence type="ECO:0000313" key="4">
    <source>
        <dbReference type="Proteomes" id="UP000297729"/>
    </source>
</evidence>
<dbReference type="NCBIfam" id="TIGR02595">
    <property type="entry name" value="PEP_CTERM"/>
    <property type="match status" value="1"/>
</dbReference>
<dbReference type="OrthoDB" id="8546032at2"/>
<evidence type="ECO:0000259" key="2">
    <source>
        <dbReference type="Pfam" id="PF07589"/>
    </source>
</evidence>
<gene>
    <name evidence="3" type="ORF">E4L98_24490</name>
</gene>
<dbReference type="AlphaFoldDB" id="A0A4Y9S409"/>
<dbReference type="NCBIfam" id="NF035944">
    <property type="entry name" value="PEPxxWA-CTERM"/>
    <property type="match status" value="1"/>
</dbReference>
<sequence length="203" mass="20386">MFATLASPFCGVSTPLFFDQKEVQMKNVKRILGAIAVSGAALLAQGAMAADVSNPDMALDVAGGGSVLGHVFSMGNAGNGFSERYTFSVGAGSTISADVFSFASSATTGLDILGLSLFNADGLVVKGTGSSGTLDHWTLTSNALAAGDYFLLVSGTVLSNGPTFYSGGATVTAVPEPATYGMLLGGLGLVGALARRRKQTDAA</sequence>
<feature type="domain" description="Ice-binding protein C-terminal" evidence="2">
    <location>
        <begin position="173"/>
        <end position="198"/>
    </location>
</feature>
<feature type="signal peptide" evidence="1">
    <location>
        <begin position="1"/>
        <end position="49"/>
    </location>
</feature>
<evidence type="ECO:0000256" key="1">
    <source>
        <dbReference type="SAM" id="SignalP"/>
    </source>
</evidence>
<comment type="caution">
    <text evidence="3">The sequence shown here is derived from an EMBL/GenBank/DDBJ whole genome shotgun (WGS) entry which is preliminary data.</text>
</comment>
<dbReference type="NCBIfam" id="NF038126">
    <property type="entry name" value="PEP_CTERM_FxDxF"/>
    <property type="match status" value="1"/>
</dbReference>
<name>A0A4Y9S409_9BURK</name>
<dbReference type="Proteomes" id="UP000297729">
    <property type="component" value="Unassembled WGS sequence"/>
</dbReference>
<dbReference type="EMBL" id="SPVG01000242">
    <property type="protein sequence ID" value="TFW16104.1"/>
    <property type="molecule type" value="Genomic_DNA"/>
</dbReference>
<dbReference type="Pfam" id="PF07589">
    <property type="entry name" value="PEP-CTERM"/>
    <property type="match status" value="1"/>
</dbReference>
<organism evidence="3 4">
    <name type="scientific">Duganella callida</name>
    <dbReference type="NCBI Taxonomy" id="2561932"/>
    <lineage>
        <taxon>Bacteria</taxon>
        <taxon>Pseudomonadati</taxon>
        <taxon>Pseudomonadota</taxon>
        <taxon>Betaproteobacteria</taxon>
        <taxon>Burkholderiales</taxon>
        <taxon>Oxalobacteraceae</taxon>
        <taxon>Telluria group</taxon>
        <taxon>Duganella</taxon>
    </lineage>
</organism>
<protein>
    <submittedName>
        <fullName evidence="3">PEP-CTERM sorting domain-containing protein</fullName>
    </submittedName>
</protein>
<accession>A0A4Y9S409</accession>
<keyword evidence="4" id="KW-1185">Reference proteome</keyword>
<reference evidence="3 4" key="1">
    <citation type="submission" date="2019-03" db="EMBL/GenBank/DDBJ databases">
        <title>Draft Genome Sequence of Duganella callidus sp. nov., a Novel Duganella Species Isolated from Cultivated Soil.</title>
        <authorList>
            <person name="Raths R."/>
            <person name="Peta V."/>
            <person name="Bucking H."/>
        </authorList>
    </citation>
    <scope>NUCLEOTIDE SEQUENCE [LARGE SCALE GENOMIC DNA]</scope>
    <source>
        <strain evidence="3 4">DN04</strain>
    </source>
</reference>
<dbReference type="Gene3D" id="2.60.120.380">
    <property type="match status" value="1"/>
</dbReference>